<dbReference type="InterPro" id="IPR036904">
    <property type="entry name" value="NblA_sf"/>
</dbReference>
<reference evidence="2" key="1">
    <citation type="submission" date="2018-04" db="EMBL/GenBank/DDBJ databases">
        <authorList>
            <person name="Cornet L."/>
        </authorList>
    </citation>
    <scope>NUCLEOTIDE SEQUENCE [LARGE SCALE GENOMIC DNA]</scope>
</reference>
<evidence type="ECO:0000313" key="1">
    <source>
        <dbReference type="EMBL" id="PZO45587.1"/>
    </source>
</evidence>
<organism evidence="1 2">
    <name type="scientific">Phormidesmis priestleyi</name>
    <dbReference type="NCBI Taxonomy" id="268141"/>
    <lineage>
        <taxon>Bacteria</taxon>
        <taxon>Bacillati</taxon>
        <taxon>Cyanobacteriota</taxon>
        <taxon>Cyanophyceae</taxon>
        <taxon>Leptolyngbyales</taxon>
        <taxon>Leptolyngbyaceae</taxon>
        <taxon>Phormidesmis</taxon>
    </lineage>
</organism>
<protein>
    <submittedName>
        <fullName evidence="1">NblA-related protein</fullName>
    </submittedName>
</protein>
<name>A0A2W4WQW4_9CYAN</name>
<proteinExistence type="predicted"/>
<accession>A0A2W4WQW4</accession>
<reference evidence="1 2" key="2">
    <citation type="submission" date="2018-06" db="EMBL/GenBank/DDBJ databases">
        <title>Metagenomic assembly of (sub)arctic Cyanobacteria and their associated microbiome from non-axenic cultures.</title>
        <authorList>
            <person name="Baurain D."/>
        </authorList>
    </citation>
    <scope>NUCLEOTIDE SEQUENCE [LARGE SCALE GENOMIC DNA]</scope>
    <source>
        <strain evidence="1">ULC027bin1</strain>
    </source>
</reference>
<dbReference type="EMBL" id="QBMP01000352">
    <property type="protein sequence ID" value="PZO45587.1"/>
    <property type="molecule type" value="Genomic_DNA"/>
</dbReference>
<sequence>MDSYQELSLEQQFELKVFEENVRQLSRQDAQALLIELRGSMMHQTVAFREILKDAWGIGKGIAVTQDLSKGQKTS</sequence>
<dbReference type="AlphaFoldDB" id="A0A2W4WQW4"/>
<dbReference type="Proteomes" id="UP000249794">
    <property type="component" value="Unassembled WGS sequence"/>
</dbReference>
<dbReference type="InterPro" id="IPR007574">
    <property type="entry name" value="NblA"/>
</dbReference>
<dbReference type="SUPFAM" id="SSF109859">
    <property type="entry name" value="NblA-like"/>
    <property type="match status" value="1"/>
</dbReference>
<dbReference type="Pfam" id="PF04485">
    <property type="entry name" value="NblA"/>
    <property type="match status" value="1"/>
</dbReference>
<comment type="caution">
    <text evidence="1">The sequence shown here is derived from an EMBL/GenBank/DDBJ whole genome shotgun (WGS) entry which is preliminary data.</text>
</comment>
<gene>
    <name evidence="1" type="ORF">DCF15_21435</name>
</gene>
<dbReference type="Gene3D" id="1.10.287.670">
    <property type="entry name" value="Phycobilisome degradation protein NblA"/>
    <property type="match status" value="1"/>
</dbReference>
<evidence type="ECO:0000313" key="2">
    <source>
        <dbReference type="Proteomes" id="UP000249794"/>
    </source>
</evidence>